<dbReference type="InterPro" id="IPR027039">
    <property type="entry name" value="Crtac1"/>
</dbReference>
<keyword evidence="1 3" id="KW-0732">Signal</keyword>
<evidence type="ECO:0000256" key="1">
    <source>
        <dbReference type="ARBA" id="ARBA00022729"/>
    </source>
</evidence>
<feature type="region of interest" description="Disordered" evidence="2">
    <location>
        <begin position="588"/>
        <end position="607"/>
    </location>
</feature>
<protein>
    <recommendedName>
        <fullName evidence="4">ASPIC/UnbV domain-containing protein</fullName>
    </recommendedName>
</protein>
<sequence>MFRKKTLLAYTLLALGFSACQNKPEESQTPRFTLMEAENTGFQFENKLTYDSEFNIYTYRNFYNGGGVSIGDINNDGLPDIYMTANQLPNRLFLNKGNFQFEDITESSGTAGQRAWSTGVTMVDVNADGLLDIYVCNSGDVKGDNKENELFINQGDLTFVEAAKEYGLADPGYTTHASFFDFDKDGDLDVYILNNSYQAIGSFDLRRNERPKRDVLGGDKLMENRDGKFYDISEKAGIYGSVIGFGLGVTVGDVDGDGWDDIYVSNDFFERDYLYINQQNGTFTEVLTQRMNSISGASMGADMADINNDGSNDLFVTEMLPNDYDRLKSVTTFEDWNRYQYGLNNGYYHQFTRNTFQINTGAGFSELGRLAGVEATDWSWGALIFDMDNDGYKDLYVANGIYQDLTDQDYLQYASSEEIMSSMISKNGVDYKSLIDIIPSNPIQNYAYKNQNGLEFKDVTKAYGLATPSFSNGSAYGDLDNDGDLDLVVNNVNMPSFLYRNNTKEGDGHYLSFSLKGEGANTLAIGTKIWVTAGEDQYYVEQQPTRGFQSSMDPRPFVGLKTGQNLSVKVLWPSGKVTLLNGVSPNQQLQLSEAEATPQPSETDEKGTPAIFSQAPLNLPFAHKENAFVDFDIDRSLFLMKSTQGPKMAVADVNADGFPDVFVGGSKEEEAVLLLGSANGFTVNRQPAFAKDKVSEDLESVFFDADGDGDLDLYVCSGSIEFSQSSSAYIDRLYFNDGRGNFSASNQMLPGKTRYVSSSTVSVLDYDGDGDLDLFVGEGSRPMQNGVPGDGFLLENNGQGVYTDVTSEKAPEFKSLGMITSSQAVDVNGDGATDLIVVGEYMGIEIFLNTNGQFRKSTPANLARLKGWWNVVHAADVNGDGRMDFIVGNHGLNSRFKASEEQPIALFVKDFDNNGTLDPILSKYMANGKAYPYGLRHNLIDQIKSLKKVLPDYKTFKDMSVRDIFTQAQMEGVMEIKATEMTSVLVLNKGQMNFEVTELPTEAQVSPVYAIATGDFDADGDTDILLGGNLYSVKPEVGRYDASYGTFLKNTGNGRFVAAKPQEGFLVEGEVRDIEVFENFVLIARNNAELMKLKFGKN</sequence>
<dbReference type="PROSITE" id="PS51257">
    <property type="entry name" value="PROKAR_LIPOPROTEIN"/>
    <property type="match status" value="1"/>
</dbReference>
<dbReference type="Proteomes" id="UP000658258">
    <property type="component" value="Unassembled WGS sequence"/>
</dbReference>
<evidence type="ECO:0000256" key="2">
    <source>
        <dbReference type="SAM" id="MobiDB-lite"/>
    </source>
</evidence>
<dbReference type="Gene3D" id="2.130.10.130">
    <property type="entry name" value="Integrin alpha, N-terminal"/>
    <property type="match status" value="4"/>
</dbReference>
<evidence type="ECO:0000313" key="5">
    <source>
        <dbReference type="EMBL" id="GHE54362.1"/>
    </source>
</evidence>
<dbReference type="Pfam" id="PF07593">
    <property type="entry name" value="UnbV_ASPIC"/>
    <property type="match status" value="1"/>
</dbReference>
<accession>A0ABQ3I530</accession>
<dbReference type="RefSeq" id="WP_189628722.1">
    <property type="nucleotide sequence ID" value="NZ_BNAG01000001.1"/>
</dbReference>
<evidence type="ECO:0000313" key="6">
    <source>
        <dbReference type="Proteomes" id="UP000658258"/>
    </source>
</evidence>
<comment type="caution">
    <text evidence="5">The sequence shown here is derived from an EMBL/GenBank/DDBJ whole genome shotgun (WGS) entry which is preliminary data.</text>
</comment>
<dbReference type="InterPro" id="IPR013517">
    <property type="entry name" value="FG-GAP"/>
</dbReference>
<keyword evidence="6" id="KW-1185">Reference proteome</keyword>
<organism evidence="5 6">
    <name type="scientific">Roseivirga thermotolerans</name>
    <dbReference type="NCBI Taxonomy" id="1758176"/>
    <lineage>
        <taxon>Bacteria</taxon>
        <taxon>Pseudomonadati</taxon>
        <taxon>Bacteroidota</taxon>
        <taxon>Cytophagia</taxon>
        <taxon>Cytophagales</taxon>
        <taxon>Roseivirgaceae</taxon>
        <taxon>Roseivirga</taxon>
    </lineage>
</organism>
<feature type="domain" description="ASPIC/UnbV" evidence="4">
    <location>
        <begin position="524"/>
        <end position="589"/>
    </location>
</feature>
<dbReference type="SUPFAM" id="SSF69318">
    <property type="entry name" value="Integrin alpha N-terminal domain"/>
    <property type="match status" value="3"/>
</dbReference>
<dbReference type="PANTHER" id="PTHR16026">
    <property type="entry name" value="CARTILAGE ACIDIC PROTEIN 1"/>
    <property type="match status" value="1"/>
</dbReference>
<proteinExistence type="predicted"/>
<dbReference type="EMBL" id="BNAG01000001">
    <property type="protein sequence ID" value="GHE54362.1"/>
    <property type="molecule type" value="Genomic_DNA"/>
</dbReference>
<dbReference type="InterPro" id="IPR011519">
    <property type="entry name" value="UnbV_ASPIC"/>
</dbReference>
<name>A0ABQ3I530_9BACT</name>
<feature type="signal peptide" evidence="3">
    <location>
        <begin position="1"/>
        <end position="22"/>
    </location>
</feature>
<evidence type="ECO:0000256" key="3">
    <source>
        <dbReference type="SAM" id="SignalP"/>
    </source>
</evidence>
<gene>
    <name evidence="5" type="ORF">GCM10011340_06220</name>
</gene>
<feature type="chain" id="PRO_5045944698" description="ASPIC/UnbV domain-containing protein" evidence="3">
    <location>
        <begin position="23"/>
        <end position="1098"/>
    </location>
</feature>
<dbReference type="Pfam" id="PF13517">
    <property type="entry name" value="FG-GAP_3"/>
    <property type="match status" value="5"/>
</dbReference>
<dbReference type="InterPro" id="IPR028994">
    <property type="entry name" value="Integrin_alpha_N"/>
</dbReference>
<reference evidence="6" key="1">
    <citation type="journal article" date="2019" name="Int. J. Syst. Evol. Microbiol.">
        <title>The Global Catalogue of Microorganisms (GCM) 10K type strain sequencing project: providing services to taxonomists for standard genome sequencing and annotation.</title>
        <authorList>
            <consortium name="The Broad Institute Genomics Platform"/>
            <consortium name="The Broad Institute Genome Sequencing Center for Infectious Disease"/>
            <person name="Wu L."/>
            <person name="Ma J."/>
        </authorList>
    </citation>
    <scope>NUCLEOTIDE SEQUENCE [LARGE SCALE GENOMIC DNA]</scope>
    <source>
        <strain evidence="6">CGMCC 1.15111</strain>
    </source>
</reference>
<evidence type="ECO:0000259" key="4">
    <source>
        <dbReference type="Pfam" id="PF07593"/>
    </source>
</evidence>
<dbReference type="PANTHER" id="PTHR16026:SF0">
    <property type="entry name" value="CARTILAGE ACIDIC PROTEIN 1"/>
    <property type="match status" value="1"/>
</dbReference>